<dbReference type="InterPro" id="IPR050315">
    <property type="entry name" value="FAD-oxidoreductase_2"/>
</dbReference>
<sequence length="544" mass="58449">MAAAITASLGGLDVLIIEKASQYGGTSAISGGASWIPNNPKMRAAGMQDSYDSAYIYIETLAGEYFKPELIQTFLEKGPEMVSFFESNTELRFQHRDYSPDYQSDKPGAATGGRTLDAALYDGRELKSHLADLCPPLGDITLFNGLMVNHDDFPHLFNVTRSIKSFWYVTRLLGNHIVSLLRYGRGTRLLFGQALVARLAKTVFDREIPLKLNTGLTDLIEEDGAVTGLVVEHQGQEMRLGARRGVVLASGGFSQSAEKRAARMPHVGGGAEHHTLVRSANIGEAQDAAVKVGAKDISVSANAAFWMPVTLVTDGDETVVPHTNLIDRAKPGVIAVNEEGLRFTNEAISYHNFGEAMIANGLKHAWLICDQTMLKKFGLGAVRPAPIPYKKHLASGYLKHGETIAALASEIGVPANQLSETLEGFNADAAHGIDREFGKGSTAYQRLMGDPGHQPNECLRPLEGPFYAVKLQHGDIGTACGLTANIHGQVLSERGLPIEGLYTCGNEMDSIMGGVYPGGGTTLGPGLTFAYIVGKHAAEQKSKQ</sequence>
<dbReference type="GO" id="GO:0008202">
    <property type="term" value="P:steroid metabolic process"/>
    <property type="evidence" value="ECO:0007669"/>
    <property type="project" value="UniProtKB-ARBA"/>
</dbReference>
<evidence type="ECO:0000256" key="1">
    <source>
        <dbReference type="ARBA" id="ARBA00001974"/>
    </source>
</evidence>
<accession>A0A5P9NQ20</accession>
<dbReference type="InterPro" id="IPR003953">
    <property type="entry name" value="FAD-dep_OxRdtase_2_FAD-bd"/>
</dbReference>
<evidence type="ECO:0000256" key="4">
    <source>
        <dbReference type="ARBA" id="ARBA00023002"/>
    </source>
</evidence>
<evidence type="ECO:0000313" key="7">
    <source>
        <dbReference type="Proteomes" id="UP000326287"/>
    </source>
</evidence>
<evidence type="ECO:0000259" key="5">
    <source>
        <dbReference type="Pfam" id="PF00890"/>
    </source>
</evidence>
<feature type="domain" description="FAD-dependent oxidoreductase 2 FAD-binding" evidence="5">
    <location>
        <begin position="1"/>
        <end position="523"/>
    </location>
</feature>
<dbReference type="Proteomes" id="UP000326287">
    <property type="component" value="Chromosome"/>
</dbReference>
<evidence type="ECO:0000313" key="6">
    <source>
        <dbReference type="EMBL" id="QFU77930.1"/>
    </source>
</evidence>
<dbReference type="GO" id="GO:0016491">
    <property type="term" value="F:oxidoreductase activity"/>
    <property type="evidence" value="ECO:0007669"/>
    <property type="project" value="UniProtKB-KW"/>
</dbReference>
<name>A0A5P9NQ20_9GAMM</name>
<keyword evidence="7" id="KW-1185">Reference proteome</keyword>
<dbReference type="KEGG" id="halc:EY643_14975"/>
<evidence type="ECO:0000256" key="3">
    <source>
        <dbReference type="ARBA" id="ARBA00022827"/>
    </source>
</evidence>
<dbReference type="EMBL" id="CP036422">
    <property type="protein sequence ID" value="QFU77930.1"/>
    <property type="molecule type" value="Genomic_DNA"/>
</dbReference>
<evidence type="ECO:0000256" key="2">
    <source>
        <dbReference type="ARBA" id="ARBA00022630"/>
    </source>
</evidence>
<dbReference type="Pfam" id="PF00890">
    <property type="entry name" value="FAD_binding_2"/>
    <property type="match status" value="1"/>
</dbReference>
<dbReference type="InterPro" id="IPR036188">
    <property type="entry name" value="FAD/NAD-bd_sf"/>
</dbReference>
<dbReference type="InterPro" id="IPR027477">
    <property type="entry name" value="Succ_DH/fumarate_Rdtase_cat_sf"/>
</dbReference>
<dbReference type="SUPFAM" id="SSF51905">
    <property type="entry name" value="FAD/NAD(P)-binding domain"/>
    <property type="match status" value="1"/>
</dbReference>
<dbReference type="PANTHER" id="PTHR43400:SF10">
    <property type="entry name" value="3-OXOSTEROID 1-DEHYDROGENASE"/>
    <property type="match status" value="1"/>
</dbReference>
<dbReference type="AlphaFoldDB" id="A0A5P9NQ20"/>
<protein>
    <submittedName>
        <fullName evidence="6">FAD-binding protein</fullName>
    </submittedName>
</protein>
<reference evidence="6 7" key="1">
    <citation type="submission" date="2019-02" db="EMBL/GenBank/DDBJ databases">
        <authorList>
            <person name="Li S.-H."/>
        </authorList>
    </citation>
    <scope>NUCLEOTIDE SEQUENCE [LARGE SCALE GENOMIC DNA]</scope>
    <source>
        <strain evidence="6 7">IMCC14385</strain>
    </source>
</reference>
<keyword evidence="2" id="KW-0285">Flavoprotein</keyword>
<comment type="cofactor">
    <cofactor evidence="1">
        <name>FAD</name>
        <dbReference type="ChEBI" id="CHEBI:57692"/>
    </cofactor>
</comment>
<dbReference type="OrthoDB" id="9813348at2"/>
<proteinExistence type="predicted"/>
<dbReference type="PANTHER" id="PTHR43400">
    <property type="entry name" value="FUMARATE REDUCTASE"/>
    <property type="match status" value="1"/>
</dbReference>
<gene>
    <name evidence="6" type="ORF">EY643_14975</name>
</gene>
<keyword evidence="3" id="KW-0274">FAD</keyword>
<keyword evidence="4" id="KW-0560">Oxidoreductase</keyword>
<dbReference type="SUPFAM" id="SSF56425">
    <property type="entry name" value="Succinate dehydrogenase/fumarate reductase flavoprotein, catalytic domain"/>
    <property type="match status" value="1"/>
</dbReference>
<dbReference type="Gene3D" id="3.50.50.60">
    <property type="entry name" value="FAD/NAD(P)-binding domain"/>
    <property type="match status" value="2"/>
</dbReference>
<organism evidence="6 7">
    <name type="scientific">Halioglobus maricola</name>
    <dbReference type="NCBI Taxonomy" id="2601894"/>
    <lineage>
        <taxon>Bacteria</taxon>
        <taxon>Pseudomonadati</taxon>
        <taxon>Pseudomonadota</taxon>
        <taxon>Gammaproteobacteria</taxon>
        <taxon>Cellvibrionales</taxon>
        <taxon>Halieaceae</taxon>
        <taxon>Halioglobus</taxon>
    </lineage>
</organism>